<comment type="caution">
    <text evidence="1">The sequence shown here is derived from an EMBL/GenBank/DDBJ whole genome shotgun (WGS) entry which is preliminary data.</text>
</comment>
<proteinExistence type="predicted"/>
<evidence type="ECO:0000313" key="2">
    <source>
        <dbReference type="Proteomes" id="UP000825933"/>
    </source>
</evidence>
<protein>
    <submittedName>
        <fullName evidence="1">Uncharacterized protein</fullName>
    </submittedName>
</protein>
<gene>
    <name evidence="1" type="ORF">K8N75_07165</name>
</gene>
<accession>A0A8T5UUD2</accession>
<organism evidence="1 2">
    <name type="scientific">Methanobacterium spitsbergense</name>
    <dbReference type="NCBI Taxonomy" id="2874285"/>
    <lineage>
        <taxon>Archaea</taxon>
        <taxon>Methanobacteriati</taxon>
        <taxon>Methanobacteriota</taxon>
        <taxon>Methanomada group</taxon>
        <taxon>Methanobacteria</taxon>
        <taxon>Methanobacteriales</taxon>
        <taxon>Methanobacteriaceae</taxon>
        <taxon>Methanobacterium</taxon>
    </lineage>
</organism>
<sequence>MVKMASSCLKCGSNQMKIHDPQAKLWECSKCGYTGYIAIEDDNLEKQIKEAKKMEKLSKKIMKGR</sequence>
<dbReference type="AlphaFoldDB" id="A0A8T5UUD2"/>
<reference evidence="2" key="1">
    <citation type="journal article" date="2022" name="Microbiol. Resour. Announc.">
        <title>Draft Genome Sequence of a Methanogenic Archaeon from West Spitsbergen Permafrost.</title>
        <authorList>
            <person name="Trubitsyn V."/>
            <person name="Rivkina E."/>
            <person name="Shcherbakova V."/>
        </authorList>
    </citation>
    <scope>NUCLEOTIDE SEQUENCE [LARGE SCALE GENOMIC DNA]</scope>
    <source>
        <strain evidence="2">VT</strain>
    </source>
</reference>
<dbReference type="EMBL" id="JAIOUQ010000007">
    <property type="protein sequence ID" value="MBZ2165817.1"/>
    <property type="molecule type" value="Genomic_DNA"/>
</dbReference>
<evidence type="ECO:0000313" key="1">
    <source>
        <dbReference type="EMBL" id="MBZ2165817.1"/>
    </source>
</evidence>
<keyword evidence="2" id="KW-1185">Reference proteome</keyword>
<dbReference type="Proteomes" id="UP000825933">
    <property type="component" value="Unassembled WGS sequence"/>
</dbReference>
<name>A0A8T5UUD2_9EURY</name>